<protein>
    <recommendedName>
        <fullName evidence="7">Bifunctional glutamine synthetase adenylyltransferase/adenylyl-removing enzyme</fullName>
    </recommendedName>
    <alternativeName>
        <fullName evidence="7">ATP:glutamine synthetase adenylyltransferase</fullName>
    </alternativeName>
    <alternativeName>
        <fullName evidence="7">ATase</fullName>
    </alternativeName>
    <domain>
        <recommendedName>
            <fullName evidence="7">Glutamine synthetase adenylyl-L-tyrosine phosphorylase</fullName>
            <ecNumber evidence="7">2.7.7.89</ecNumber>
        </recommendedName>
        <alternativeName>
            <fullName evidence="7">Adenylyl removase</fullName>
            <shortName evidence="7">AR</shortName>
            <shortName evidence="7">AT-N</shortName>
        </alternativeName>
    </domain>
    <domain>
        <recommendedName>
            <fullName evidence="7">Glutamine synthetase adenylyl transferase</fullName>
            <ecNumber evidence="7">2.7.7.42</ecNumber>
        </recommendedName>
        <alternativeName>
            <fullName evidence="7">Adenylyl transferase</fullName>
            <shortName evidence="7">AT</shortName>
            <shortName evidence="7">AT-C</shortName>
        </alternativeName>
    </domain>
</protein>
<dbReference type="GO" id="GO:0047388">
    <property type="term" value="F:[glutamine synthetase]-adenylyl-L-tyrosine phosphorylase activity"/>
    <property type="evidence" value="ECO:0007669"/>
    <property type="project" value="UniProtKB-EC"/>
</dbReference>
<accession>A0A4Q2EFJ2</accession>
<dbReference type="GO" id="GO:0008882">
    <property type="term" value="F:[glutamate-ammonia-ligase] adenylyltransferase activity"/>
    <property type="evidence" value="ECO:0007669"/>
    <property type="project" value="UniProtKB-UniRule"/>
</dbReference>
<evidence type="ECO:0000256" key="6">
    <source>
        <dbReference type="ARBA" id="ARBA00023268"/>
    </source>
</evidence>
<name>A0A4Q2EFJ2_9ACTN</name>
<feature type="domain" description="PII-uridylyltransferase/Glutamine-synthetase adenylyltransferase" evidence="9">
    <location>
        <begin position="844"/>
        <end position="983"/>
    </location>
</feature>
<dbReference type="HAMAP" id="MF_00802">
    <property type="entry name" value="GlnE"/>
    <property type="match status" value="1"/>
</dbReference>
<dbReference type="EC" id="2.7.7.42" evidence="7"/>
<feature type="region of interest" description="Adenylyl transferase" evidence="7">
    <location>
        <begin position="500"/>
        <end position="988"/>
    </location>
</feature>
<dbReference type="EMBL" id="PPCV01000004">
    <property type="protein sequence ID" value="RXW32297.1"/>
    <property type="molecule type" value="Genomic_DNA"/>
</dbReference>
<reference evidence="10 11" key="1">
    <citation type="submission" date="2018-01" db="EMBL/GenBank/DDBJ databases">
        <title>Lactibacter flavus gen. nov., sp. nov., a novel bacterium of the family Propionibacteriaceae isolated from raw milk and dairy products.</title>
        <authorList>
            <person name="Wenning M."/>
            <person name="Breitenwieser F."/>
            <person name="Huptas C."/>
            <person name="von Neubeck M."/>
            <person name="Busse H.-J."/>
            <person name="Scherer S."/>
        </authorList>
    </citation>
    <scope>NUCLEOTIDE SEQUENCE [LARGE SCALE GENOMIC DNA]</scope>
    <source>
        <strain evidence="10 11">VG341</strain>
    </source>
</reference>
<comment type="similarity">
    <text evidence="7">Belongs to the GlnE family.</text>
</comment>
<dbReference type="Gene3D" id="1.20.120.330">
    <property type="entry name" value="Nucleotidyltransferases domain 2"/>
    <property type="match status" value="2"/>
</dbReference>
<dbReference type="NCBIfam" id="NF010707">
    <property type="entry name" value="PRK14109.1"/>
    <property type="match status" value="1"/>
</dbReference>
<feature type="domain" description="PII-uridylyltransferase/Glutamine-synthetase adenylyltransferase" evidence="9">
    <location>
        <begin position="350"/>
        <end position="488"/>
    </location>
</feature>
<keyword evidence="4 7" id="KW-0067">ATP-binding</keyword>
<evidence type="ECO:0000256" key="1">
    <source>
        <dbReference type="ARBA" id="ARBA00022679"/>
    </source>
</evidence>
<dbReference type="InterPro" id="IPR023057">
    <property type="entry name" value="GlnE"/>
</dbReference>
<evidence type="ECO:0000259" key="8">
    <source>
        <dbReference type="Pfam" id="PF03710"/>
    </source>
</evidence>
<keyword evidence="11" id="KW-1185">Reference proteome</keyword>
<dbReference type="EC" id="2.7.7.89" evidence="7"/>
<feature type="domain" description="Glutamate-ammonia ligase adenylyltransferase repeated" evidence="8">
    <location>
        <begin position="593"/>
        <end position="818"/>
    </location>
</feature>
<evidence type="ECO:0000256" key="2">
    <source>
        <dbReference type="ARBA" id="ARBA00022695"/>
    </source>
</evidence>
<feature type="region of interest" description="Adenylyl removase" evidence="7">
    <location>
        <begin position="1"/>
        <end position="492"/>
    </location>
</feature>
<comment type="catalytic activity">
    <reaction evidence="7">
        <text>[glutamine synthetase]-O(4)-(5'-adenylyl)-L-tyrosine + phosphate = [glutamine synthetase]-L-tyrosine + ADP</text>
        <dbReference type="Rhea" id="RHEA:43716"/>
        <dbReference type="Rhea" id="RHEA-COMP:10660"/>
        <dbReference type="Rhea" id="RHEA-COMP:10661"/>
        <dbReference type="ChEBI" id="CHEBI:43474"/>
        <dbReference type="ChEBI" id="CHEBI:46858"/>
        <dbReference type="ChEBI" id="CHEBI:83624"/>
        <dbReference type="ChEBI" id="CHEBI:456216"/>
        <dbReference type="EC" id="2.7.7.89"/>
    </reaction>
</comment>
<dbReference type="Pfam" id="PF08335">
    <property type="entry name" value="GlnD_UR_UTase"/>
    <property type="match status" value="2"/>
</dbReference>
<dbReference type="InterPro" id="IPR043519">
    <property type="entry name" value="NT_sf"/>
</dbReference>
<evidence type="ECO:0000256" key="7">
    <source>
        <dbReference type="HAMAP-Rule" id="MF_00802"/>
    </source>
</evidence>
<dbReference type="AlphaFoldDB" id="A0A4Q2EFJ2"/>
<keyword evidence="5 7" id="KW-0460">Magnesium</keyword>
<dbReference type="InterPro" id="IPR005190">
    <property type="entry name" value="GlnE_rpt_dom"/>
</dbReference>
<evidence type="ECO:0000313" key="10">
    <source>
        <dbReference type="EMBL" id="RXW32297.1"/>
    </source>
</evidence>
<dbReference type="GO" id="GO:0005829">
    <property type="term" value="C:cytosol"/>
    <property type="evidence" value="ECO:0007669"/>
    <property type="project" value="TreeGrafter"/>
</dbReference>
<keyword evidence="6 7" id="KW-0511">Multifunctional enzyme</keyword>
<comment type="catalytic activity">
    <reaction evidence="7">
        <text>[glutamine synthetase]-L-tyrosine + ATP = [glutamine synthetase]-O(4)-(5'-adenylyl)-L-tyrosine + diphosphate</text>
        <dbReference type="Rhea" id="RHEA:18589"/>
        <dbReference type="Rhea" id="RHEA-COMP:10660"/>
        <dbReference type="Rhea" id="RHEA-COMP:10661"/>
        <dbReference type="ChEBI" id="CHEBI:30616"/>
        <dbReference type="ChEBI" id="CHEBI:33019"/>
        <dbReference type="ChEBI" id="CHEBI:46858"/>
        <dbReference type="ChEBI" id="CHEBI:83624"/>
        <dbReference type="EC" id="2.7.7.42"/>
    </reaction>
</comment>
<dbReference type="RefSeq" id="WP_129458508.1">
    <property type="nucleotide sequence ID" value="NZ_PPCV01000004.1"/>
</dbReference>
<keyword evidence="2 7" id="KW-0548">Nucleotidyltransferase</keyword>
<dbReference type="SUPFAM" id="SSF81301">
    <property type="entry name" value="Nucleotidyltransferase"/>
    <property type="match status" value="2"/>
</dbReference>
<dbReference type="PANTHER" id="PTHR30621:SF0">
    <property type="entry name" value="BIFUNCTIONAL GLUTAMINE SYNTHETASE ADENYLYLTRANSFERASE_ADENYLYL-REMOVING ENZYME"/>
    <property type="match status" value="1"/>
</dbReference>
<dbReference type="CDD" id="cd05401">
    <property type="entry name" value="NT_GlnE_GlnD_like"/>
    <property type="match status" value="2"/>
</dbReference>
<evidence type="ECO:0000313" key="11">
    <source>
        <dbReference type="Proteomes" id="UP000290624"/>
    </source>
</evidence>
<keyword evidence="3 7" id="KW-0547">Nucleotide-binding</keyword>
<keyword evidence="1 7" id="KW-0808">Transferase</keyword>
<dbReference type="GO" id="GO:0000820">
    <property type="term" value="P:regulation of glutamine family amino acid metabolic process"/>
    <property type="evidence" value="ECO:0007669"/>
    <property type="project" value="UniProtKB-UniRule"/>
</dbReference>
<dbReference type="PANTHER" id="PTHR30621">
    <property type="entry name" value="GLUTAMINE SYNTHETASE ADENYLYLTRANSFERASE"/>
    <property type="match status" value="1"/>
</dbReference>
<dbReference type="GO" id="GO:0000287">
    <property type="term" value="F:magnesium ion binding"/>
    <property type="evidence" value="ECO:0007669"/>
    <property type="project" value="UniProtKB-UniRule"/>
</dbReference>
<gene>
    <name evidence="7" type="primary">glnE</name>
    <name evidence="10" type="ORF">C1706_06985</name>
</gene>
<dbReference type="OrthoDB" id="9759366at2"/>
<comment type="caution">
    <text evidence="10">The sequence shown here is derived from an EMBL/GenBank/DDBJ whole genome shotgun (WGS) entry which is preliminary data.</text>
</comment>
<dbReference type="Pfam" id="PF03710">
    <property type="entry name" value="GlnE"/>
    <property type="match status" value="2"/>
</dbReference>
<organism evidence="10 11">
    <name type="scientific">Propioniciclava flava</name>
    <dbReference type="NCBI Taxonomy" id="2072026"/>
    <lineage>
        <taxon>Bacteria</taxon>
        <taxon>Bacillati</taxon>
        <taxon>Actinomycetota</taxon>
        <taxon>Actinomycetes</taxon>
        <taxon>Propionibacteriales</taxon>
        <taxon>Propionibacteriaceae</taxon>
        <taxon>Propioniciclava</taxon>
    </lineage>
</organism>
<sequence length="988" mass="107278">MALDRTSTLVGRLAGRGFEDPRRAAAVMESWLEHHDEDAVIRVMNDVLASDDPDVALSGLVRLADENPAVVDEVVGSPSLARRLIRLLGGSAALAQHLAAHPEALEDVRLEPARHSAADVRAALLRAVGADPDAASPVGHADGADALRLAYRRHLLQIADRDLTAPEPIAVVASVGADLADLADATVEAALAVARATTPGWEGVRLAVLAMGKTGARELNYISDVDVIYVAEPAVDADGTPLVSPEEAVAVGSRLAAALSRICSAHTAAGTIWQVDPNLRPEGKAGPLVRTLASMRTYYTKWAKNWEFQALLKARPMAGDRHVGQEFVDLVAPLVWRVADDPHFVGETQAMRRRVISLIPAKEAQQEIKLGAGGLRDTEFSVQLLQLVHGRADERLRLRGTFEGLNALVAHGYVGRADGAAMAEAYALQRVLEHRIQLYHLRRTHLMPTDEPSLRRLARSVQFDGPDALVDAWRASTRKVQRLQQRIFYSPVLEAVARIPSDQVRLTSEEAQTRLRALGFNDTAAALRHIEALSTGVRRRTEIQRQLLPAMLGWFAAGPNPDHGLLAFRQVSEALGTSAWYLRALRDEGALAENLATVLASSRYAVDLLLRDPQTVQLLGDDAGERRSQEEMSAQMRAVARRHADPGDAIEAVRAVRRRELLRVAAGELLGRADVQSVGEALSDVMAATLDVALDVASRVVEDPPPLAIIAMGRWGGRELTFGSDADALVVVGDTEDPEAIVKASRIVTRLRDLLRRPGPDPAVELDLDLRPEGKGGPMVRSMASYLAYYEKWAATWEAQALLRASHGAGDPTVSATLLAGVAPLRYPVDGLDTRQVADIRKLKARMESERVPRGTDPRRHVKLGPGGLSDVEWTVQLVQLQHAHEVPSLRTTGTLSALDASVAAGLLTLEDAQALREAWEMATRIRNATMLLRGRGTDTVPTDARERAAVAELLGYAKGEASFFLDDWTRRARQARAVMDRVFWGLT</sequence>
<comment type="cofactor">
    <cofactor evidence="7">
        <name>Mg(2+)</name>
        <dbReference type="ChEBI" id="CHEBI:18420"/>
    </cofactor>
</comment>
<dbReference type="SUPFAM" id="SSF81593">
    <property type="entry name" value="Nucleotidyltransferase substrate binding subunit/domain"/>
    <property type="match status" value="2"/>
</dbReference>
<feature type="domain" description="Glutamate-ammonia ligase adenylyltransferase repeated" evidence="8">
    <location>
        <begin position="83"/>
        <end position="327"/>
    </location>
</feature>
<dbReference type="Proteomes" id="UP000290624">
    <property type="component" value="Unassembled WGS sequence"/>
</dbReference>
<proteinExistence type="inferred from homology"/>
<dbReference type="GO" id="GO:0005524">
    <property type="term" value="F:ATP binding"/>
    <property type="evidence" value="ECO:0007669"/>
    <property type="project" value="UniProtKB-UniRule"/>
</dbReference>
<dbReference type="Gene3D" id="3.30.460.10">
    <property type="entry name" value="Beta Polymerase, domain 2"/>
    <property type="match status" value="2"/>
</dbReference>
<evidence type="ECO:0000256" key="3">
    <source>
        <dbReference type="ARBA" id="ARBA00022741"/>
    </source>
</evidence>
<dbReference type="InterPro" id="IPR013546">
    <property type="entry name" value="PII_UdlTrfase/GS_AdlTrfase"/>
</dbReference>
<evidence type="ECO:0000256" key="5">
    <source>
        <dbReference type="ARBA" id="ARBA00022842"/>
    </source>
</evidence>
<comment type="function">
    <text evidence="7">Involved in the regulation of glutamine synthetase GlnA, a key enzyme in the process to assimilate ammonia. When cellular nitrogen levels are high, the C-terminal adenylyl transferase (AT) inactivates GlnA by covalent transfer of an adenylyl group from ATP to specific tyrosine residue of GlnA, thus reducing its activity. Conversely, when nitrogen levels are low, the N-terminal adenylyl removase (AR) activates GlnA by removing the adenylyl group by phosphorolysis, increasing its activity. The regulatory region of GlnE binds the signal transduction protein PII (GlnB) which indicates the nitrogen status of the cell.</text>
</comment>
<evidence type="ECO:0000259" key="9">
    <source>
        <dbReference type="Pfam" id="PF08335"/>
    </source>
</evidence>
<evidence type="ECO:0000256" key="4">
    <source>
        <dbReference type="ARBA" id="ARBA00022840"/>
    </source>
</evidence>